<dbReference type="EMBL" id="GL377306">
    <property type="protein sequence ID" value="EFI97185.1"/>
    <property type="molecule type" value="Genomic_DNA"/>
</dbReference>
<dbReference type="RefSeq" id="XP_003032088.1">
    <property type="nucleotide sequence ID" value="XM_003032042.1"/>
</dbReference>
<protein>
    <submittedName>
        <fullName evidence="2">Uncharacterized protein</fullName>
    </submittedName>
</protein>
<feature type="compositionally biased region" description="Low complexity" evidence="1">
    <location>
        <begin position="55"/>
        <end position="65"/>
    </location>
</feature>
<feature type="compositionally biased region" description="Basic and acidic residues" evidence="1">
    <location>
        <begin position="69"/>
        <end position="93"/>
    </location>
</feature>
<accession>D8Q484</accession>
<reference evidence="2 3" key="1">
    <citation type="journal article" date="2010" name="Nat. Biotechnol.">
        <title>Genome sequence of the model mushroom Schizophyllum commune.</title>
        <authorList>
            <person name="Ohm R.A."/>
            <person name="de Jong J.F."/>
            <person name="Lugones L.G."/>
            <person name="Aerts A."/>
            <person name="Kothe E."/>
            <person name="Stajich J.E."/>
            <person name="de Vries R.P."/>
            <person name="Record E."/>
            <person name="Levasseur A."/>
            <person name="Baker S.E."/>
            <person name="Bartholomew K.A."/>
            <person name="Coutinho P.M."/>
            <person name="Erdmann S."/>
            <person name="Fowler T.J."/>
            <person name="Gathman A.C."/>
            <person name="Lombard V."/>
            <person name="Henrissat B."/>
            <person name="Knabe N."/>
            <person name="Kuees U."/>
            <person name="Lilly W.W."/>
            <person name="Lindquist E."/>
            <person name="Lucas S."/>
            <person name="Magnuson J.K."/>
            <person name="Piumi F."/>
            <person name="Raudaskoski M."/>
            <person name="Salamov A."/>
            <person name="Schmutz J."/>
            <person name="Schwarze F.W.M.R."/>
            <person name="vanKuyk P.A."/>
            <person name="Horton J.S."/>
            <person name="Grigoriev I.V."/>
            <person name="Woesten H.A.B."/>
        </authorList>
    </citation>
    <scope>NUCLEOTIDE SEQUENCE [LARGE SCALE GENOMIC DNA]</scope>
    <source>
        <strain evidence="3">H4-8 / FGSC 9210</strain>
    </source>
</reference>
<evidence type="ECO:0000313" key="2">
    <source>
        <dbReference type="EMBL" id="EFI97185.1"/>
    </source>
</evidence>
<dbReference type="OrthoDB" id="2687798at2759"/>
<dbReference type="InParanoid" id="D8Q484"/>
<dbReference type="VEuPathDB" id="FungiDB:SCHCODRAFT_02299613"/>
<feature type="compositionally biased region" description="Basic and acidic residues" evidence="1">
    <location>
        <begin position="34"/>
        <end position="45"/>
    </location>
</feature>
<gene>
    <name evidence="2" type="ORF">SCHCODRAFT_234713</name>
</gene>
<dbReference type="AlphaFoldDB" id="D8Q484"/>
<dbReference type="HOGENOM" id="CLU_1876618_0_0_1"/>
<dbReference type="KEGG" id="scm:SCHCO_02299613"/>
<dbReference type="GeneID" id="9596174"/>
<name>D8Q484_SCHCM</name>
<sequence length="136" mass="14721">MASLAKSLVAPRFLANTLRTAAIRRRTLSCSNRRFSEPAQEDRLPHPAALDSKPGGEPVGEPSGPYSRADSETKEYATTDKEEPYNVPKKEMRYGGIPQLKESRDKGPDQSDAGEGPDGSESGGRMPEGRKPHNAA</sequence>
<evidence type="ECO:0000256" key="1">
    <source>
        <dbReference type="SAM" id="MobiDB-lite"/>
    </source>
</evidence>
<dbReference type="Proteomes" id="UP000007431">
    <property type="component" value="Unassembled WGS sequence"/>
</dbReference>
<evidence type="ECO:0000313" key="3">
    <source>
        <dbReference type="Proteomes" id="UP000007431"/>
    </source>
</evidence>
<proteinExistence type="predicted"/>
<organism evidence="3">
    <name type="scientific">Schizophyllum commune (strain H4-8 / FGSC 9210)</name>
    <name type="common">Split gill fungus</name>
    <dbReference type="NCBI Taxonomy" id="578458"/>
    <lineage>
        <taxon>Eukaryota</taxon>
        <taxon>Fungi</taxon>
        <taxon>Dikarya</taxon>
        <taxon>Basidiomycota</taxon>
        <taxon>Agaricomycotina</taxon>
        <taxon>Agaricomycetes</taxon>
        <taxon>Agaricomycetidae</taxon>
        <taxon>Agaricales</taxon>
        <taxon>Schizophyllaceae</taxon>
        <taxon>Schizophyllum</taxon>
    </lineage>
</organism>
<feature type="compositionally biased region" description="Basic and acidic residues" evidence="1">
    <location>
        <begin position="127"/>
        <end position="136"/>
    </location>
</feature>
<feature type="region of interest" description="Disordered" evidence="1">
    <location>
        <begin position="28"/>
        <end position="136"/>
    </location>
</feature>
<keyword evidence="3" id="KW-1185">Reference proteome</keyword>